<evidence type="ECO:0000313" key="6">
    <source>
        <dbReference type="EMBL" id="CAI9102126.1"/>
    </source>
</evidence>
<proteinExistence type="predicted"/>
<evidence type="ECO:0000313" key="7">
    <source>
        <dbReference type="Proteomes" id="UP001161247"/>
    </source>
</evidence>
<dbReference type="InterPro" id="IPR052610">
    <property type="entry name" value="bHLH_transcription_regulator"/>
</dbReference>
<sequence length="402" mass="44884">MDTSANSWFSGLGILEMEDDTYCSDQYDVMDFLDEQYLSSSPNFGEEFLQNSNQSPESNSSCISTINITNPTPQTTTTTTAHLASTLSSTNHIDQNLLPLVPNIYSVVMETPPEEPVVVVERPAKQLKRANNTKTPIILTFGNPVCVPEIINPSKTLKSHDRNPQQDDDALSEVLMTSNRSFTSLEEASKSTAVVAQPKTAKNRKRVRPESQTYDHIIAERKRREQLSQRFMALSAIVPGLKKMDKTSVLGDTITYLKHLKERVSMLEEQATKQTVESVVLVKKSQLMVEDQVNEVGNEPNGRNSNIKEQQQPLLPEIEAKVSDKKVLLRVHCENHKGVLVKLISEVEKLNLAITNTSVAVFGSFALDITIIAEMEQEFNTTTKELVRSLQSALHRVGLLDM</sequence>
<keyword evidence="7" id="KW-1185">Reference proteome</keyword>
<name>A0AAV1D443_OLDCO</name>
<dbReference type="PROSITE" id="PS50888">
    <property type="entry name" value="BHLH"/>
    <property type="match status" value="1"/>
</dbReference>
<dbReference type="GO" id="GO:0005634">
    <property type="term" value="C:nucleus"/>
    <property type="evidence" value="ECO:0007669"/>
    <property type="project" value="UniProtKB-SubCell"/>
</dbReference>
<keyword evidence="2" id="KW-0805">Transcription regulation</keyword>
<reference evidence="6" key="1">
    <citation type="submission" date="2023-03" db="EMBL/GenBank/DDBJ databases">
        <authorList>
            <person name="Julca I."/>
        </authorList>
    </citation>
    <scope>NUCLEOTIDE SEQUENCE</scope>
</reference>
<dbReference type="InterPro" id="IPR011598">
    <property type="entry name" value="bHLH_dom"/>
</dbReference>
<evidence type="ECO:0000256" key="1">
    <source>
        <dbReference type="ARBA" id="ARBA00004123"/>
    </source>
</evidence>
<dbReference type="EMBL" id="OX459121">
    <property type="protein sequence ID" value="CAI9102126.1"/>
    <property type="molecule type" value="Genomic_DNA"/>
</dbReference>
<gene>
    <name evidence="6" type="ORF">OLC1_LOCUS11540</name>
</gene>
<dbReference type="PANTHER" id="PTHR45959:SF2">
    <property type="entry name" value="BHLH TRANSCRIPTION FACTOR"/>
    <property type="match status" value="1"/>
</dbReference>
<evidence type="ECO:0000256" key="3">
    <source>
        <dbReference type="ARBA" id="ARBA00023163"/>
    </source>
</evidence>
<evidence type="ECO:0000256" key="2">
    <source>
        <dbReference type="ARBA" id="ARBA00023015"/>
    </source>
</evidence>
<dbReference type="SUPFAM" id="SSF47459">
    <property type="entry name" value="HLH, helix-loop-helix DNA-binding domain"/>
    <property type="match status" value="1"/>
</dbReference>
<dbReference type="InterPro" id="IPR054502">
    <property type="entry name" value="bHLH-TF_ACT-like_plant"/>
</dbReference>
<dbReference type="Pfam" id="PF00010">
    <property type="entry name" value="HLH"/>
    <property type="match status" value="1"/>
</dbReference>
<keyword evidence="4" id="KW-0539">Nucleus</keyword>
<dbReference type="Pfam" id="PF22754">
    <property type="entry name" value="bHLH-TF_ACT-like_plant"/>
    <property type="match status" value="1"/>
</dbReference>
<dbReference type="AlphaFoldDB" id="A0AAV1D443"/>
<evidence type="ECO:0000259" key="5">
    <source>
        <dbReference type="PROSITE" id="PS50888"/>
    </source>
</evidence>
<accession>A0AAV1D443</accession>
<dbReference type="SMART" id="SM00353">
    <property type="entry name" value="HLH"/>
    <property type="match status" value="1"/>
</dbReference>
<dbReference type="GO" id="GO:0046983">
    <property type="term" value="F:protein dimerization activity"/>
    <property type="evidence" value="ECO:0007669"/>
    <property type="project" value="InterPro"/>
</dbReference>
<organism evidence="6 7">
    <name type="scientific">Oldenlandia corymbosa var. corymbosa</name>
    <dbReference type="NCBI Taxonomy" id="529605"/>
    <lineage>
        <taxon>Eukaryota</taxon>
        <taxon>Viridiplantae</taxon>
        <taxon>Streptophyta</taxon>
        <taxon>Embryophyta</taxon>
        <taxon>Tracheophyta</taxon>
        <taxon>Spermatophyta</taxon>
        <taxon>Magnoliopsida</taxon>
        <taxon>eudicotyledons</taxon>
        <taxon>Gunneridae</taxon>
        <taxon>Pentapetalae</taxon>
        <taxon>asterids</taxon>
        <taxon>lamiids</taxon>
        <taxon>Gentianales</taxon>
        <taxon>Rubiaceae</taxon>
        <taxon>Rubioideae</taxon>
        <taxon>Spermacoceae</taxon>
        <taxon>Hedyotis-Oldenlandia complex</taxon>
        <taxon>Oldenlandia</taxon>
    </lineage>
</organism>
<dbReference type="Proteomes" id="UP001161247">
    <property type="component" value="Chromosome 4"/>
</dbReference>
<feature type="domain" description="BHLH" evidence="5">
    <location>
        <begin position="211"/>
        <end position="260"/>
    </location>
</feature>
<evidence type="ECO:0000256" key="4">
    <source>
        <dbReference type="ARBA" id="ARBA00023242"/>
    </source>
</evidence>
<keyword evidence="3" id="KW-0804">Transcription</keyword>
<dbReference type="Gene3D" id="4.10.280.10">
    <property type="entry name" value="Helix-loop-helix DNA-binding domain"/>
    <property type="match status" value="1"/>
</dbReference>
<dbReference type="InterPro" id="IPR036638">
    <property type="entry name" value="HLH_DNA-bd_sf"/>
</dbReference>
<dbReference type="PANTHER" id="PTHR45959">
    <property type="entry name" value="BHLH TRANSCRIPTION FACTOR"/>
    <property type="match status" value="1"/>
</dbReference>
<protein>
    <submittedName>
        <fullName evidence="6">OLC1v1000347C1</fullName>
    </submittedName>
</protein>
<comment type="subcellular location">
    <subcellularLocation>
        <location evidence="1">Nucleus</location>
    </subcellularLocation>
</comment>